<keyword evidence="2" id="KW-0548">Nucleotidyltransferase</keyword>
<name>A0A1H5WNQ2_9BACT</name>
<dbReference type="Pfam" id="PF12804">
    <property type="entry name" value="NTP_transf_3"/>
    <property type="match status" value="1"/>
</dbReference>
<keyword evidence="2" id="KW-0808">Transferase</keyword>
<sequence length="187" mass="20161">MVLAAGLSTRLGRPKQLEVLDPDSGDTLVERAVRSAIAAGLSPIVVVIRSEELLAPLQALGAIVLFNRQSYKGLASSIRVGVEAALQLELDGVVLMTCDQVALTADHLRELLTAPDRVTGSYYMSRIGVPAYFPRASFEALLQLDGDVGARELLRGARSVACEELALDVDTEQDLKRAREFVVKSRS</sequence>
<proteinExistence type="predicted"/>
<feature type="domain" description="MobA-like NTP transferase" evidence="1">
    <location>
        <begin position="2"/>
        <end position="156"/>
    </location>
</feature>
<evidence type="ECO:0000259" key="1">
    <source>
        <dbReference type="Pfam" id="PF12804"/>
    </source>
</evidence>
<protein>
    <submittedName>
        <fullName evidence="2">Molybdenum cofactor cytidylyltransferase</fullName>
    </submittedName>
</protein>
<gene>
    <name evidence="2" type="ORF">SAMN05421819_1670</name>
</gene>
<evidence type="ECO:0000313" key="2">
    <source>
        <dbReference type="EMBL" id="SEG00960.1"/>
    </source>
</evidence>
<dbReference type="InterPro" id="IPR029044">
    <property type="entry name" value="Nucleotide-diphossugar_trans"/>
</dbReference>
<dbReference type="EMBL" id="FNVA01000002">
    <property type="protein sequence ID" value="SEG00960.1"/>
    <property type="molecule type" value="Genomic_DNA"/>
</dbReference>
<organism evidence="2 3">
    <name type="scientific">Bryocella elongata</name>
    <dbReference type="NCBI Taxonomy" id="863522"/>
    <lineage>
        <taxon>Bacteria</taxon>
        <taxon>Pseudomonadati</taxon>
        <taxon>Acidobacteriota</taxon>
        <taxon>Terriglobia</taxon>
        <taxon>Terriglobales</taxon>
        <taxon>Acidobacteriaceae</taxon>
        <taxon>Bryocella</taxon>
    </lineage>
</organism>
<dbReference type="CDD" id="cd04182">
    <property type="entry name" value="GT_2_like_f"/>
    <property type="match status" value="1"/>
</dbReference>
<dbReference type="PANTHER" id="PTHR43777">
    <property type="entry name" value="MOLYBDENUM COFACTOR CYTIDYLYLTRANSFERASE"/>
    <property type="match status" value="1"/>
</dbReference>
<dbReference type="GO" id="GO:0016779">
    <property type="term" value="F:nucleotidyltransferase activity"/>
    <property type="evidence" value="ECO:0007669"/>
    <property type="project" value="UniProtKB-KW"/>
</dbReference>
<dbReference type="AlphaFoldDB" id="A0A1H5WNQ2"/>
<dbReference type="InterPro" id="IPR025877">
    <property type="entry name" value="MobA-like_NTP_Trfase"/>
</dbReference>
<keyword evidence="3" id="KW-1185">Reference proteome</keyword>
<reference evidence="2 3" key="1">
    <citation type="submission" date="2016-10" db="EMBL/GenBank/DDBJ databases">
        <authorList>
            <person name="de Groot N.N."/>
        </authorList>
    </citation>
    <scope>NUCLEOTIDE SEQUENCE [LARGE SCALE GENOMIC DNA]</scope>
    <source>
        <strain evidence="2 3">DSM 22489</strain>
    </source>
</reference>
<dbReference type="SUPFAM" id="SSF53448">
    <property type="entry name" value="Nucleotide-diphospho-sugar transferases"/>
    <property type="match status" value="1"/>
</dbReference>
<evidence type="ECO:0000313" key="3">
    <source>
        <dbReference type="Proteomes" id="UP000236728"/>
    </source>
</evidence>
<dbReference type="Gene3D" id="3.90.550.10">
    <property type="entry name" value="Spore Coat Polysaccharide Biosynthesis Protein SpsA, Chain A"/>
    <property type="match status" value="1"/>
</dbReference>
<dbReference type="Proteomes" id="UP000236728">
    <property type="component" value="Unassembled WGS sequence"/>
</dbReference>
<dbReference type="PANTHER" id="PTHR43777:SF1">
    <property type="entry name" value="MOLYBDENUM COFACTOR CYTIDYLYLTRANSFERASE"/>
    <property type="match status" value="1"/>
</dbReference>
<accession>A0A1H5WNQ2</accession>